<dbReference type="InterPro" id="IPR035969">
    <property type="entry name" value="Rab-GAP_TBC_sf"/>
</dbReference>
<feature type="domain" description="Rab-GAP TBC" evidence="7">
    <location>
        <begin position="1"/>
        <end position="127"/>
    </location>
</feature>
<comment type="function">
    <text evidence="5">Non-catalytic component of the TSC-TBC complex, a multiprotein complex that acts as a negative regulator of the canonical mTORC1 complex, an evolutionarily conserved central nutrient sensor that stimulates anabolic reactions and macromolecule biosynthesis to promote cellular biomass generation and growth. The TSC-TBC complex acts as a GTPase-activating protein (GAP) for the small GTPase RHEB, a direct activator of the protein kinase activity of mTORC1. In absence of nutrients, the TSC-TBC complex inhibits mTORC1, thereby preventing phosphorylation of ribosomal protein S6 kinase (RPS6KB1 and RPS6KB2) and EIF4EBP1 (4E-BP1) by the mTORC1 signaling. The TSC-TBC complex is inactivated in response to nutrients, relieving inhibition of mTORC1.</text>
</comment>
<evidence type="ECO:0000256" key="5">
    <source>
        <dbReference type="ARBA" id="ARBA00046045"/>
    </source>
</evidence>
<organism evidence="8 9">
    <name type="scientific">Rhizophlyctis rosea</name>
    <dbReference type="NCBI Taxonomy" id="64517"/>
    <lineage>
        <taxon>Eukaryota</taxon>
        <taxon>Fungi</taxon>
        <taxon>Fungi incertae sedis</taxon>
        <taxon>Chytridiomycota</taxon>
        <taxon>Chytridiomycota incertae sedis</taxon>
        <taxon>Chytridiomycetes</taxon>
        <taxon>Rhizophlyctidales</taxon>
        <taxon>Rhizophlyctidaceae</taxon>
        <taxon>Rhizophlyctis</taxon>
    </lineage>
</organism>
<dbReference type="Proteomes" id="UP001212841">
    <property type="component" value="Unassembled WGS sequence"/>
</dbReference>
<reference evidence="8" key="1">
    <citation type="submission" date="2020-05" db="EMBL/GenBank/DDBJ databases">
        <title>Phylogenomic resolution of chytrid fungi.</title>
        <authorList>
            <person name="Stajich J.E."/>
            <person name="Amses K."/>
            <person name="Simmons R."/>
            <person name="Seto K."/>
            <person name="Myers J."/>
            <person name="Bonds A."/>
            <person name="Quandt C.A."/>
            <person name="Barry K."/>
            <person name="Liu P."/>
            <person name="Grigoriev I."/>
            <person name="Longcore J.E."/>
            <person name="James T.Y."/>
        </authorList>
    </citation>
    <scope>NUCLEOTIDE SEQUENCE</scope>
    <source>
        <strain evidence="8">JEL0318</strain>
    </source>
</reference>
<name>A0AAD5SJT7_9FUNG</name>
<dbReference type="InterPro" id="IPR000195">
    <property type="entry name" value="Rab-GAP-TBC_dom"/>
</dbReference>
<dbReference type="GO" id="GO:0005829">
    <property type="term" value="C:cytosol"/>
    <property type="evidence" value="ECO:0007669"/>
    <property type="project" value="UniProtKB-SubCell"/>
</dbReference>
<comment type="caution">
    <text evidence="8">The sequence shown here is derived from an EMBL/GenBank/DDBJ whole genome shotgun (WGS) entry which is preliminary data.</text>
</comment>
<feature type="transmembrane region" description="Helical" evidence="6">
    <location>
        <begin position="122"/>
        <end position="142"/>
    </location>
</feature>
<evidence type="ECO:0000256" key="2">
    <source>
        <dbReference type="ARBA" id="ARBA00004656"/>
    </source>
</evidence>
<dbReference type="PANTHER" id="PTHR13530:SF3">
    <property type="entry name" value="TBC1 DOMAIN FAMILY MEMBER 7"/>
    <property type="match status" value="1"/>
</dbReference>
<keyword evidence="4" id="KW-0458">Lysosome</keyword>
<evidence type="ECO:0000256" key="6">
    <source>
        <dbReference type="SAM" id="Phobius"/>
    </source>
</evidence>
<dbReference type="PANTHER" id="PTHR13530">
    <property type="entry name" value="TBC1 DOMAIN FAMILY MEMBER 7"/>
    <property type="match status" value="1"/>
</dbReference>
<keyword evidence="9" id="KW-1185">Reference proteome</keyword>
<dbReference type="SUPFAM" id="SSF47923">
    <property type="entry name" value="Ypt/Rab-GAP domain of gyp1p"/>
    <property type="match status" value="1"/>
</dbReference>
<evidence type="ECO:0000313" key="8">
    <source>
        <dbReference type="EMBL" id="KAJ3056520.1"/>
    </source>
</evidence>
<proteinExistence type="predicted"/>
<keyword evidence="6" id="KW-0472">Membrane</keyword>
<evidence type="ECO:0000256" key="4">
    <source>
        <dbReference type="ARBA" id="ARBA00023228"/>
    </source>
</evidence>
<dbReference type="GO" id="GO:0032007">
    <property type="term" value="P:negative regulation of TOR signaling"/>
    <property type="evidence" value="ECO:0007669"/>
    <property type="project" value="TreeGrafter"/>
</dbReference>
<evidence type="ECO:0000313" key="9">
    <source>
        <dbReference type="Proteomes" id="UP001212841"/>
    </source>
</evidence>
<dbReference type="AlphaFoldDB" id="A0AAD5SJT7"/>
<accession>A0AAD5SJT7</accession>
<dbReference type="PROSITE" id="PS50086">
    <property type="entry name" value="TBC_RABGAP"/>
    <property type="match status" value="1"/>
</dbReference>
<dbReference type="GO" id="GO:0005096">
    <property type="term" value="F:GTPase activator activity"/>
    <property type="evidence" value="ECO:0007669"/>
    <property type="project" value="TreeGrafter"/>
</dbReference>
<gene>
    <name evidence="8" type="primary">TBC1D7</name>
    <name evidence="8" type="ORF">HK097_006427</name>
</gene>
<keyword evidence="6" id="KW-0812">Transmembrane</keyword>
<evidence type="ECO:0000256" key="1">
    <source>
        <dbReference type="ARBA" id="ARBA00004514"/>
    </source>
</evidence>
<dbReference type="InterPro" id="IPR039842">
    <property type="entry name" value="TBC1D7"/>
</dbReference>
<protein>
    <recommendedName>
        <fullName evidence="3">TBC1 domain family member 7</fullName>
    </recommendedName>
</protein>
<dbReference type="EMBL" id="JADGJD010000030">
    <property type="protein sequence ID" value="KAJ3056520.1"/>
    <property type="molecule type" value="Genomic_DNA"/>
</dbReference>
<sequence length="199" mass="22370">MVQLQMNHKTPYRPLRPLPPRTQKAAHSLAQAFLELCDDHEPTAFWLYTSFLTRFQVFHPESTQLLDTTATALTSLLNSHQKPLADHLAKLNVDLAVVCQSWFQTLFAGVLPPDCLTGIYDVLIGGAPAILAYTGLSLLLACRRKLESTRSAKEVQDVLDKISNYVDVDAVARTAIDMWERPILEGMPKETRKMLGYNF</sequence>
<dbReference type="Gene3D" id="1.10.472.80">
    <property type="entry name" value="Ypt/Rab-GAP domain of gyp1p, domain 3"/>
    <property type="match status" value="1"/>
</dbReference>
<keyword evidence="6" id="KW-1133">Transmembrane helix</keyword>
<evidence type="ECO:0000259" key="7">
    <source>
        <dbReference type="PROSITE" id="PS50086"/>
    </source>
</evidence>
<evidence type="ECO:0000256" key="3">
    <source>
        <dbReference type="ARBA" id="ARBA00015455"/>
    </source>
</evidence>
<dbReference type="Pfam" id="PF00566">
    <property type="entry name" value="RabGAP-TBC"/>
    <property type="match status" value="1"/>
</dbReference>
<comment type="subcellular location">
    <subcellularLocation>
        <location evidence="1">Cytoplasm</location>
        <location evidence="1">Cytosol</location>
    </subcellularLocation>
    <subcellularLocation>
        <location evidence="2">Lysosome membrane</location>
    </subcellularLocation>
</comment>